<keyword evidence="3" id="KW-1185">Reference proteome</keyword>
<dbReference type="VEuPathDB" id="AmoebaDB:NAEGRDRAFT_75261"/>
<evidence type="ECO:0000256" key="1">
    <source>
        <dbReference type="SAM" id="MobiDB-lite"/>
    </source>
</evidence>
<sequence>MSSARAGKVRRSTPFIPSKHITLPEVNRRQKVLPPNEYTSLCTKLYDNQLNRKKEKNGRSKMRSQFNKYSTEQQQQQQDEVISYGGNDWEFSEASFYSLAYPRIQEESDYTIYRAPLVGSSVNSMQRQFFNAQSSKLRRLRTDANRKKRRLERRGRKLFTRKLRTLRSAPPLFTAPKPNASILGNNRMASVTSMGLYYSSGRVH</sequence>
<feature type="compositionally biased region" description="Polar residues" evidence="1">
    <location>
        <begin position="63"/>
        <end position="72"/>
    </location>
</feature>
<organism evidence="3">
    <name type="scientific">Naegleria gruberi</name>
    <name type="common">Amoeba</name>
    <dbReference type="NCBI Taxonomy" id="5762"/>
    <lineage>
        <taxon>Eukaryota</taxon>
        <taxon>Discoba</taxon>
        <taxon>Heterolobosea</taxon>
        <taxon>Tetramitia</taxon>
        <taxon>Eutetramitia</taxon>
        <taxon>Vahlkampfiidae</taxon>
        <taxon>Naegleria</taxon>
    </lineage>
</organism>
<dbReference type="EMBL" id="GG738922">
    <property type="protein sequence ID" value="EFC37064.1"/>
    <property type="molecule type" value="Genomic_DNA"/>
</dbReference>
<proteinExistence type="predicted"/>
<reference evidence="2 3" key="1">
    <citation type="journal article" date="2010" name="Cell">
        <title>The genome of Naegleria gruberi illuminates early eukaryotic versatility.</title>
        <authorList>
            <person name="Fritz-Laylin L.K."/>
            <person name="Prochnik S.E."/>
            <person name="Ginger M.L."/>
            <person name="Dacks J.B."/>
            <person name="Carpenter M.L."/>
            <person name="Field M.C."/>
            <person name="Kuo A."/>
            <person name="Paredez A."/>
            <person name="Chapman J."/>
            <person name="Pham J."/>
            <person name="Shu S."/>
            <person name="Neupane R."/>
            <person name="Cipriano M."/>
            <person name="Mancuso J."/>
            <person name="Tu H."/>
            <person name="Salamov A."/>
            <person name="Lindquist E."/>
            <person name="Shapiro H."/>
            <person name="Lucas S."/>
            <person name="Grigoriev I.V."/>
            <person name="Cande W.Z."/>
            <person name="Fulton C."/>
            <person name="Rokhsar D.S."/>
            <person name="Dawson S.C."/>
        </authorList>
    </citation>
    <scope>NUCLEOTIDE SEQUENCE [LARGE SCALE GENOMIC DNA]</scope>
    <source>
        <strain evidence="2 3">NEG-M</strain>
    </source>
</reference>
<dbReference type="KEGG" id="ngr:NAEGRDRAFT_75261"/>
<feature type="region of interest" description="Disordered" evidence="1">
    <location>
        <begin position="50"/>
        <end position="77"/>
    </location>
</feature>
<dbReference type="GeneID" id="8857133"/>
<dbReference type="Proteomes" id="UP000006671">
    <property type="component" value="Unassembled WGS sequence"/>
</dbReference>
<name>D2W1L2_NAEGR</name>
<evidence type="ECO:0000313" key="3">
    <source>
        <dbReference type="Proteomes" id="UP000006671"/>
    </source>
</evidence>
<feature type="compositionally biased region" description="Basic residues" evidence="1">
    <location>
        <begin position="51"/>
        <end position="62"/>
    </location>
</feature>
<dbReference type="RefSeq" id="XP_002669808.1">
    <property type="nucleotide sequence ID" value="XM_002669762.1"/>
</dbReference>
<gene>
    <name evidence="2" type="ORF">NAEGRDRAFT_75261</name>
</gene>
<dbReference type="AlphaFoldDB" id="D2W1L2"/>
<dbReference type="InParanoid" id="D2W1L2"/>
<dbReference type="OMA" id="YTIYRAP"/>
<protein>
    <submittedName>
        <fullName evidence="2">Predicted protein</fullName>
    </submittedName>
</protein>
<accession>D2W1L2</accession>
<evidence type="ECO:0000313" key="2">
    <source>
        <dbReference type="EMBL" id="EFC37064.1"/>
    </source>
</evidence>